<dbReference type="InterPro" id="IPR011009">
    <property type="entry name" value="Kinase-like_dom_sf"/>
</dbReference>
<dbReference type="OrthoDB" id="5786934at2759"/>
<dbReference type="PROSITE" id="PS50011">
    <property type="entry name" value="PROTEIN_KINASE_DOM"/>
    <property type="match status" value="1"/>
</dbReference>
<dbReference type="Pfam" id="PF00069">
    <property type="entry name" value="Pkinase"/>
    <property type="match status" value="1"/>
</dbReference>
<dbReference type="STRING" id="1611254.A0A2G5SCM6"/>
<protein>
    <recommendedName>
        <fullName evidence="1">Protein kinase domain-containing protein</fullName>
    </recommendedName>
</protein>
<dbReference type="InterPro" id="IPR000719">
    <property type="entry name" value="Prot_kinase_dom"/>
</dbReference>
<feature type="domain" description="Protein kinase" evidence="1">
    <location>
        <begin position="18"/>
        <end position="268"/>
    </location>
</feature>
<gene>
    <name evidence="2" type="ORF">B9Z55_028157</name>
</gene>
<dbReference type="AlphaFoldDB" id="A0A2G5SCM6"/>
<proteinExistence type="predicted"/>
<dbReference type="Proteomes" id="UP000230233">
    <property type="component" value="Unassembled WGS sequence"/>
</dbReference>
<dbReference type="SMART" id="SM00220">
    <property type="entry name" value="S_TKc"/>
    <property type="match status" value="1"/>
</dbReference>
<dbReference type="InterPro" id="IPR050235">
    <property type="entry name" value="CK1_Ser-Thr_kinase"/>
</dbReference>
<organism evidence="2 3">
    <name type="scientific">Caenorhabditis nigoni</name>
    <dbReference type="NCBI Taxonomy" id="1611254"/>
    <lineage>
        <taxon>Eukaryota</taxon>
        <taxon>Metazoa</taxon>
        <taxon>Ecdysozoa</taxon>
        <taxon>Nematoda</taxon>
        <taxon>Chromadorea</taxon>
        <taxon>Rhabditida</taxon>
        <taxon>Rhabditina</taxon>
        <taxon>Rhabditomorpha</taxon>
        <taxon>Rhabditoidea</taxon>
        <taxon>Rhabditidae</taxon>
        <taxon>Peloderinae</taxon>
        <taxon>Caenorhabditis</taxon>
    </lineage>
</organism>
<dbReference type="SUPFAM" id="SSF56112">
    <property type="entry name" value="Protein kinase-like (PK-like)"/>
    <property type="match status" value="1"/>
</dbReference>
<comment type="caution">
    <text evidence="2">The sequence shown here is derived from an EMBL/GenBank/DDBJ whole genome shotgun (WGS) entry which is preliminary data.</text>
</comment>
<dbReference type="PANTHER" id="PTHR11909">
    <property type="entry name" value="CASEIN KINASE-RELATED"/>
    <property type="match status" value="1"/>
</dbReference>
<evidence type="ECO:0000313" key="2">
    <source>
        <dbReference type="EMBL" id="PIC12780.1"/>
    </source>
</evidence>
<evidence type="ECO:0000259" key="1">
    <source>
        <dbReference type="PROSITE" id="PS50011"/>
    </source>
</evidence>
<sequence>MNVPRLELEVNQSIGPYEIVNNKFGIGGFGQIFEVRDTRNRRSNCRLLLKTQSFKYSHFKEWQILNIMKNEKGFTDLLNNFIIEQDNIDHFCMVIPYQGETFARVLQRSTASPNNAVRIAYQLFTLLEKLHAIGFVHRDVHYKNVLMDMSIDGILEITLIDFGVCEPMNPPPVKSRMCSRHQSIHMCRSARYSVFDDLHSLVFLIMQCVGITPFLTDNKQRFDKKAAFHANPYRYFPNHETTWIADLYTLIENQRESGYHYNSLLDLLDEAIPGVDPSEPIEYRWRNNTFLLA</sequence>
<dbReference type="GO" id="GO:0004672">
    <property type="term" value="F:protein kinase activity"/>
    <property type="evidence" value="ECO:0007669"/>
    <property type="project" value="InterPro"/>
</dbReference>
<dbReference type="EMBL" id="PDUG01000018">
    <property type="protein sequence ID" value="PIC12780.1"/>
    <property type="molecule type" value="Genomic_DNA"/>
</dbReference>
<keyword evidence="3" id="KW-1185">Reference proteome</keyword>
<evidence type="ECO:0000313" key="3">
    <source>
        <dbReference type="Proteomes" id="UP000230233"/>
    </source>
</evidence>
<dbReference type="Gene3D" id="1.10.510.10">
    <property type="entry name" value="Transferase(Phosphotransferase) domain 1"/>
    <property type="match status" value="1"/>
</dbReference>
<dbReference type="FunFam" id="1.10.510.10:FF:001791">
    <property type="entry name" value="Protein CBG02188"/>
    <property type="match status" value="1"/>
</dbReference>
<accession>A0A2G5SCM6</accession>
<name>A0A2G5SCM6_9PELO</name>
<reference evidence="3" key="1">
    <citation type="submission" date="2017-10" db="EMBL/GenBank/DDBJ databases">
        <title>Rapid genome shrinkage in a self-fertile nematode reveals novel sperm competition proteins.</title>
        <authorList>
            <person name="Yin D."/>
            <person name="Schwarz E.M."/>
            <person name="Thomas C.G."/>
            <person name="Felde R.L."/>
            <person name="Korf I.F."/>
            <person name="Cutter A.D."/>
            <person name="Schartner C.M."/>
            <person name="Ralston E.J."/>
            <person name="Meyer B.J."/>
            <person name="Haag E.S."/>
        </authorList>
    </citation>
    <scope>NUCLEOTIDE SEQUENCE [LARGE SCALE GENOMIC DNA]</scope>
    <source>
        <strain evidence="3">JU1422</strain>
    </source>
</reference>
<dbReference type="GO" id="GO:0005524">
    <property type="term" value="F:ATP binding"/>
    <property type="evidence" value="ECO:0007669"/>
    <property type="project" value="InterPro"/>
</dbReference>